<dbReference type="EMBL" id="CP017818">
    <property type="protein sequence ID" value="APA09349.1"/>
    <property type="molecule type" value="Genomic_DNA"/>
</dbReference>
<evidence type="ECO:0000313" key="2">
    <source>
        <dbReference type="Proteomes" id="UP000177798"/>
    </source>
</evidence>
<proteinExistence type="predicted"/>
<dbReference type="OrthoDB" id="5332281at2759"/>
<reference evidence="2" key="1">
    <citation type="journal article" date="2017" name="Genome Biol. Evol.">
        <title>The complete genome sequence of the phytopathogenic fungus Sclerotinia sclerotiorum reveals insights into the genome architecture of broad host range pathogens.</title>
        <authorList>
            <person name="Derbyshire M."/>
            <person name="Denton-Giles M."/>
            <person name="Hegedus D."/>
            <person name="Seifbarghy S."/>
            <person name="Rollins J."/>
            <person name="van Kan J."/>
            <person name="Seidl M.F."/>
            <person name="Faino L."/>
            <person name="Mbengue M."/>
            <person name="Navaud O."/>
            <person name="Raffaele S."/>
            <person name="Hammond-Kosack K."/>
            <person name="Heard S."/>
            <person name="Oliver R."/>
        </authorList>
    </citation>
    <scope>NUCLEOTIDE SEQUENCE [LARGE SCALE GENOMIC DNA]</scope>
    <source>
        <strain evidence="2">ATCC 18683 / 1980 / Ss-1</strain>
    </source>
</reference>
<dbReference type="PANTHER" id="PTHR14187:SF82">
    <property type="entry name" value="FAMILY CHAPERONE, PUTATIVE (AFU_ORTHOLOGUE AFUA_7G08575)-RELATED"/>
    <property type="match status" value="1"/>
</dbReference>
<gene>
    <name evidence="1" type="ORF">sscle_05g041190</name>
</gene>
<dbReference type="SUPFAM" id="SSF53067">
    <property type="entry name" value="Actin-like ATPase domain"/>
    <property type="match status" value="1"/>
</dbReference>
<dbReference type="CDD" id="cd10170">
    <property type="entry name" value="ASKHA_NBD_HSP70"/>
    <property type="match status" value="1"/>
</dbReference>
<dbReference type="VEuPathDB" id="FungiDB:sscle_05g041190"/>
<dbReference type="AlphaFoldDB" id="A0A1D9Q3A7"/>
<evidence type="ECO:0000313" key="1">
    <source>
        <dbReference type="EMBL" id="APA09349.1"/>
    </source>
</evidence>
<organism evidence="1 2">
    <name type="scientific">Sclerotinia sclerotiorum (strain ATCC 18683 / 1980 / Ss-1)</name>
    <name type="common">White mold</name>
    <name type="synonym">Whetzelinia sclerotiorum</name>
    <dbReference type="NCBI Taxonomy" id="665079"/>
    <lineage>
        <taxon>Eukaryota</taxon>
        <taxon>Fungi</taxon>
        <taxon>Dikarya</taxon>
        <taxon>Ascomycota</taxon>
        <taxon>Pezizomycotina</taxon>
        <taxon>Leotiomycetes</taxon>
        <taxon>Helotiales</taxon>
        <taxon>Sclerotiniaceae</taxon>
        <taxon>Sclerotinia</taxon>
    </lineage>
</organism>
<dbReference type="InterPro" id="IPR043129">
    <property type="entry name" value="ATPase_NBD"/>
</dbReference>
<sequence length="259" mass="29737">MVKDIVGEAEFYRIKGDKCYLEPLDYFERVANREFRGVEKKWIFHFFKAGLRDNRPKGLFSDTLVLTCKDMKAIFDPIIADIKDKVNEQVQAVMAKRLSENHPQEGRPKAILLVGGFGSSEYLRSELVQQFPGIQVMQPDDAWSAIVKGAVLSQLPQKVTVVSRQATRHYGVSAGSIHDAEKDEGHPKYMDAYGNWRSLRMTWYIRRGDTLGHSQKIRFHFYRTLQDLSDESLQFHVSLKQCELIEAPDHPDSTVEVNC</sequence>
<dbReference type="Proteomes" id="UP000177798">
    <property type="component" value="Chromosome 5"/>
</dbReference>
<accession>A0A1D9Q3A7</accession>
<dbReference type="PANTHER" id="PTHR14187">
    <property type="entry name" value="ALPHA KINASE/ELONGATION FACTOR 2 KINASE"/>
    <property type="match status" value="1"/>
</dbReference>
<name>A0A1D9Q3A7_SCLS1</name>
<protein>
    <submittedName>
        <fullName evidence="1">Uncharacterized protein</fullName>
    </submittedName>
</protein>